<dbReference type="SUPFAM" id="SSF53335">
    <property type="entry name" value="S-adenosyl-L-methionine-dependent methyltransferases"/>
    <property type="match status" value="2"/>
</dbReference>
<sequence>MPRSDDYDISKSIDLKDAVSGGSQQTSLEGFLEESSQAEQKINTDEVLEVYNFPTEELSRIEGITFADSVAEEVTDYTHGMHTYPAKFVPQIPRWAFRLAELDRGDTVYDPFVGCGTTMVEARLCGLDSYGTDISPLARMMTEVKSNPLFPEDPARLKSCTRKLLSNIRNDTTEEELTDENEYFNPPINWDFWFPEQAIADLVKIKRHILNFDPPVEVSEQDRELLEEFYLINLSSIVDTVSYQDENQIKVRKDDGKFEDGLPETVDLFEKTVEKNQRGAVEFAKKCGGDGLFANVVGEDARTQAVEENSVDLVVTSPPYINAIDYTMAHRRSLIFLDFFDQESYKEHRREYVGMTERAVTKDYYDELRLTGYDPIDEQIKKIFQKGERKDKIRAFILYQYFTGMEEAFESLDRVLKEDAYCVIVVGDNEIRNEYIPTAKYLNSIAESVGFDSVTNFKHYYRKVQLQTGRRSTGGKIDYETVLILQA</sequence>
<evidence type="ECO:0000256" key="4">
    <source>
        <dbReference type="ARBA" id="ARBA00022679"/>
    </source>
</evidence>
<evidence type="ECO:0000313" key="8">
    <source>
        <dbReference type="EMBL" id="RXK50005.1"/>
    </source>
</evidence>
<dbReference type="GO" id="GO:0009307">
    <property type="term" value="P:DNA restriction-modification system"/>
    <property type="evidence" value="ECO:0007669"/>
    <property type="project" value="UniProtKB-KW"/>
</dbReference>
<reference evidence="8 9" key="1">
    <citation type="submission" date="2019-01" db="EMBL/GenBank/DDBJ databases">
        <title>Halorientalis sp. F13-25 a new haloarchaeum isolated from hypersaline water.</title>
        <authorList>
            <person name="Ana D.-V."/>
            <person name="Cristina S.-P."/>
            <person name="Antonio V."/>
        </authorList>
    </citation>
    <scope>NUCLEOTIDE SEQUENCE [LARGE SCALE GENOMIC DNA]</scope>
    <source>
        <strain evidence="8 9">F13-25</strain>
    </source>
</reference>
<keyword evidence="3" id="KW-0489">Methyltransferase</keyword>
<protein>
    <recommendedName>
        <fullName evidence="2">site-specific DNA-methyltransferase (cytosine-N(4)-specific)</fullName>
        <ecNumber evidence="2">2.1.1.113</ecNumber>
    </recommendedName>
</protein>
<evidence type="ECO:0000256" key="7">
    <source>
        <dbReference type="ARBA" id="ARBA00049120"/>
    </source>
</evidence>
<evidence type="ECO:0000256" key="6">
    <source>
        <dbReference type="ARBA" id="ARBA00022747"/>
    </source>
</evidence>
<organism evidence="8 9">
    <name type="scientific">Halorientalis pallida</name>
    <dbReference type="NCBI Taxonomy" id="2479928"/>
    <lineage>
        <taxon>Archaea</taxon>
        <taxon>Methanobacteriati</taxon>
        <taxon>Methanobacteriota</taxon>
        <taxon>Stenosarchaea group</taxon>
        <taxon>Halobacteria</taxon>
        <taxon>Halobacteriales</taxon>
        <taxon>Haloarculaceae</taxon>
        <taxon>Halorientalis</taxon>
    </lineage>
</organism>
<evidence type="ECO:0000256" key="3">
    <source>
        <dbReference type="ARBA" id="ARBA00022603"/>
    </source>
</evidence>
<dbReference type="AlphaFoldDB" id="A0A498L5P2"/>
<dbReference type="OrthoDB" id="241751at2157"/>
<dbReference type="Gene3D" id="3.40.50.150">
    <property type="entry name" value="Vaccinia Virus protein VP39"/>
    <property type="match status" value="2"/>
</dbReference>
<dbReference type="EMBL" id="RDFA01000002">
    <property type="protein sequence ID" value="RXK50005.1"/>
    <property type="molecule type" value="Genomic_DNA"/>
</dbReference>
<keyword evidence="5" id="KW-0949">S-adenosyl-L-methionine</keyword>
<name>A0A498L5P2_9EURY</name>
<dbReference type="EC" id="2.1.1.113" evidence="2"/>
<keyword evidence="9" id="KW-1185">Reference proteome</keyword>
<comment type="similarity">
    <text evidence="1">Belongs to the N(4)/N(6)-methyltransferase family. N(4) subfamily.</text>
</comment>
<dbReference type="GO" id="GO:0015667">
    <property type="term" value="F:site-specific DNA-methyltransferase (cytosine-N4-specific) activity"/>
    <property type="evidence" value="ECO:0007669"/>
    <property type="project" value="UniProtKB-EC"/>
</dbReference>
<evidence type="ECO:0000256" key="5">
    <source>
        <dbReference type="ARBA" id="ARBA00022691"/>
    </source>
</evidence>
<dbReference type="GO" id="GO:0003677">
    <property type="term" value="F:DNA binding"/>
    <property type="evidence" value="ECO:0007669"/>
    <property type="project" value="InterPro"/>
</dbReference>
<dbReference type="InterPro" id="IPR017985">
    <property type="entry name" value="MeTrfase_CN4_CS"/>
</dbReference>
<dbReference type="GO" id="GO:0032259">
    <property type="term" value="P:methylation"/>
    <property type="evidence" value="ECO:0007669"/>
    <property type="project" value="UniProtKB-KW"/>
</dbReference>
<evidence type="ECO:0000256" key="2">
    <source>
        <dbReference type="ARBA" id="ARBA00012185"/>
    </source>
</evidence>
<dbReference type="InterPro" id="IPR029063">
    <property type="entry name" value="SAM-dependent_MTases_sf"/>
</dbReference>
<evidence type="ECO:0000313" key="9">
    <source>
        <dbReference type="Proteomes" id="UP000289691"/>
    </source>
</evidence>
<dbReference type="RefSeq" id="WP_129067969.1">
    <property type="nucleotide sequence ID" value="NZ_RDFA01000002.1"/>
</dbReference>
<dbReference type="Proteomes" id="UP000289691">
    <property type="component" value="Unassembled WGS sequence"/>
</dbReference>
<comment type="caution">
    <text evidence="8">The sequence shown here is derived from an EMBL/GenBank/DDBJ whole genome shotgun (WGS) entry which is preliminary data.</text>
</comment>
<accession>A0A498L5P2</accession>
<gene>
    <name evidence="8" type="ORF">EAF64_05390</name>
</gene>
<dbReference type="PROSITE" id="PS00093">
    <property type="entry name" value="N4_MTASE"/>
    <property type="match status" value="1"/>
</dbReference>
<keyword evidence="6" id="KW-0680">Restriction system</keyword>
<comment type="catalytic activity">
    <reaction evidence="7">
        <text>a 2'-deoxycytidine in DNA + S-adenosyl-L-methionine = an N(4)-methyl-2'-deoxycytidine in DNA + S-adenosyl-L-homocysteine + H(+)</text>
        <dbReference type="Rhea" id="RHEA:16857"/>
        <dbReference type="Rhea" id="RHEA-COMP:11369"/>
        <dbReference type="Rhea" id="RHEA-COMP:13674"/>
        <dbReference type="ChEBI" id="CHEBI:15378"/>
        <dbReference type="ChEBI" id="CHEBI:57856"/>
        <dbReference type="ChEBI" id="CHEBI:59789"/>
        <dbReference type="ChEBI" id="CHEBI:85452"/>
        <dbReference type="ChEBI" id="CHEBI:137933"/>
        <dbReference type="EC" id="2.1.1.113"/>
    </reaction>
</comment>
<evidence type="ECO:0000256" key="1">
    <source>
        <dbReference type="ARBA" id="ARBA00010203"/>
    </source>
</evidence>
<keyword evidence="4" id="KW-0808">Transferase</keyword>
<proteinExistence type="inferred from homology"/>